<sequence>MLCVRSELNVMNFCFIVGLSLGGLDELHVIDDGFSDIEDTIKGDKVDEFVQRVDFQLSEANPCAIDGELDLAQVIKCIISHDAVRCATALFQGKTKLVKDANVVTKNGYYPLHYAAKSLSPSIIEHFLELGARPDVLCLDYGGKDVGLTPLVMALKTAICNNKAVLDWSPSECIFKLIFLLCLPELVHALSILLI</sequence>
<dbReference type="Proteomes" id="UP000595140">
    <property type="component" value="Unassembled WGS sequence"/>
</dbReference>
<dbReference type="EMBL" id="OOIL02002698">
    <property type="protein sequence ID" value="VFQ84237.1"/>
    <property type="molecule type" value="Genomic_DNA"/>
</dbReference>
<organism evidence="2 3">
    <name type="scientific">Cuscuta campestris</name>
    <dbReference type="NCBI Taxonomy" id="132261"/>
    <lineage>
        <taxon>Eukaryota</taxon>
        <taxon>Viridiplantae</taxon>
        <taxon>Streptophyta</taxon>
        <taxon>Embryophyta</taxon>
        <taxon>Tracheophyta</taxon>
        <taxon>Spermatophyta</taxon>
        <taxon>Magnoliopsida</taxon>
        <taxon>eudicotyledons</taxon>
        <taxon>Gunneridae</taxon>
        <taxon>Pentapetalae</taxon>
        <taxon>asterids</taxon>
        <taxon>lamiids</taxon>
        <taxon>Solanales</taxon>
        <taxon>Convolvulaceae</taxon>
        <taxon>Cuscuteae</taxon>
        <taxon>Cuscuta</taxon>
        <taxon>Cuscuta subgen. Grammica</taxon>
        <taxon>Cuscuta sect. Cleistogrammica</taxon>
    </lineage>
</organism>
<dbReference type="PROSITE" id="PS50297">
    <property type="entry name" value="ANK_REP_REGION"/>
    <property type="match status" value="1"/>
</dbReference>
<dbReference type="PROSITE" id="PS50088">
    <property type="entry name" value="ANK_REPEAT"/>
    <property type="match status" value="1"/>
</dbReference>
<gene>
    <name evidence="2" type="ORF">CCAM_LOCUS26013</name>
</gene>
<evidence type="ECO:0000313" key="3">
    <source>
        <dbReference type="Proteomes" id="UP000595140"/>
    </source>
</evidence>
<evidence type="ECO:0000313" key="2">
    <source>
        <dbReference type="EMBL" id="VFQ84237.1"/>
    </source>
</evidence>
<dbReference type="AlphaFoldDB" id="A0A484M6J8"/>
<accession>A0A484M6J8</accession>
<reference evidence="2 3" key="1">
    <citation type="submission" date="2018-04" db="EMBL/GenBank/DDBJ databases">
        <authorList>
            <person name="Vogel A."/>
        </authorList>
    </citation>
    <scope>NUCLEOTIDE SEQUENCE [LARGE SCALE GENOMIC DNA]</scope>
</reference>
<keyword evidence="1" id="KW-0040">ANK repeat</keyword>
<feature type="repeat" description="ANK" evidence="1">
    <location>
        <begin position="107"/>
        <end position="136"/>
    </location>
</feature>
<keyword evidence="3" id="KW-1185">Reference proteome</keyword>
<dbReference type="InterPro" id="IPR036770">
    <property type="entry name" value="Ankyrin_rpt-contain_sf"/>
</dbReference>
<dbReference type="SMART" id="SM00248">
    <property type="entry name" value="ANK"/>
    <property type="match status" value="1"/>
</dbReference>
<evidence type="ECO:0000256" key="1">
    <source>
        <dbReference type="PROSITE-ProRule" id="PRU00023"/>
    </source>
</evidence>
<proteinExistence type="predicted"/>
<dbReference type="InterPro" id="IPR002110">
    <property type="entry name" value="Ankyrin_rpt"/>
</dbReference>
<dbReference type="OrthoDB" id="673776at2759"/>
<name>A0A484M6J8_9ASTE</name>
<dbReference type="Gene3D" id="1.25.40.20">
    <property type="entry name" value="Ankyrin repeat-containing domain"/>
    <property type="match status" value="1"/>
</dbReference>
<dbReference type="SUPFAM" id="SSF48403">
    <property type="entry name" value="Ankyrin repeat"/>
    <property type="match status" value="1"/>
</dbReference>
<protein>
    <submittedName>
        <fullName evidence="2">Uncharacterized protein</fullName>
    </submittedName>
</protein>